<gene>
    <name evidence="2" type="ORF">BHM03_00023962</name>
</gene>
<name>A0A445MGU4_ENSVE</name>
<proteinExistence type="predicted"/>
<dbReference type="AlphaFoldDB" id="A0A445MGU4"/>
<organism evidence="2">
    <name type="scientific">Ensete ventricosum</name>
    <name type="common">Abyssinian banana</name>
    <name type="synonym">Musa ensete</name>
    <dbReference type="NCBI Taxonomy" id="4639"/>
    <lineage>
        <taxon>Eukaryota</taxon>
        <taxon>Viridiplantae</taxon>
        <taxon>Streptophyta</taxon>
        <taxon>Embryophyta</taxon>
        <taxon>Tracheophyta</taxon>
        <taxon>Spermatophyta</taxon>
        <taxon>Magnoliopsida</taxon>
        <taxon>Liliopsida</taxon>
        <taxon>Zingiberales</taxon>
        <taxon>Musaceae</taxon>
        <taxon>Ensete</taxon>
    </lineage>
</organism>
<accession>A0A445MGU4</accession>
<evidence type="ECO:0000256" key="1">
    <source>
        <dbReference type="SAM" id="MobiDB-lite"/>
    </source>
</evidence>
<evidence type="ECO:0000313" key="2">
    <source>
        <dbReference type="EMBL" id="RZR73426.1"/>
    </source>
</evidence>
<feature type="region of interest" description="Disordered" evidence="1">
    <location>
        <begin position="1"/>
        <end position="31"/>
    </location>
</feature>
<protein>
    <submittedName>
        <fullName evidence="2">Uncharacterized protein</fullName>
    </submittedName>
</protein>
<reference evidence="2" key="1">
    <citation type="journal article" date="2018" name="Data Brief">
        <title>Genome sequence data from 17 accessions of Ensete ventricosum, a staple food crop for millions in Ethiopia.</title>
        <authorList>
            <person name="Yemataw Z."/>
            <person name="Muzemil S."/>
            <person name="Ambachew D."/>
            <person name="Tripathi L."/>
            <person name="Tesfaye K."/>
            <person name="Chala A."/>
            <person name="Farbos A."/>
            <person name="O'Neill P."/>
            <person name="Moore K."/>
            <person name="Grant M."/>
            <person name="Studholme D.J."/>
        </authorList>
    </citation>
    <scope>NUCLEOTIDE SEQUENCE [LARGE SCALE GENOMIC DNA]</scope>
    <source>
        <tissue evidence="2">Leaf</tissue>
    </source>
</reference>
<sequence>MCPQSPPLWAGTEPEGGASMGAAPTGASHVRGRLPCRHQPCPWVAAPTGSNPGRGLLRLLATALAAALAAGREENRKGRPKL</sequence>
<dbReference type="Proteomes" id="UP000290560">
    <property type="component" value="Unassembled WGS sequence"/>
</dbReference>
<dbReference type="EMBL" id="KV875916">
    <property type="protein sequence ID" value="RZR73426.1"/>
    <property type="molecule type" value="Genomic_DNA"/>
</dbReference>